<dbReference type="Proteomes" id="UP000221243">
    <property type="component" value="Segment"/>
</dbReference>
<proteinExistence type="predicted"/>
<protein>
    <submittedName>
        <fullName evidence="1">Uncharacterized protein</fullName>
    </submittedName>
</protein>
<evidence type="ECO:0000313" key="2">
    <source>
        <dbReference type="Proteomes" id="UP000221243"/>
    </source>
</evidence>
<dbReference type="KEGG" id="vg:40075052"/>
<dbReference type="GeneID" id="40075052"/>
<dbReference type="RefSeq" id="YP_009599323.1">
    <property type="nucleotide sequence ID" value="NC_041916.1"/>
</dbReference>
<organism evidence="1 2">
    <name type="scientific">Vibrio phage pTD1</name>
    <dbReference type="NCBI Taxonomy" id="1938577"/>
    <lineage>
        <taxon>Viruses</taxon>
        <taxon>Duplodnaviria</taxon>
        <taxon>Heunggongvirae</taxon>
        <taxon>Uroviricota</taxon>
        <taxon>Caudoviricetes</taxon>
        <taxon>Chimalliviridae</taxon>
        <taxon>Gorgonvirinae</taxon>
        <taxon>Tidunavirus</taxon>
        <taxon>Tidunavirus pTD1</taxon>
    </lineage>
</organism>
<accession>A0A1Q2U2Q4</accession>
<name>A0A1Q2U2Q4_9CAUD</name>
<keyword evidence="2" id="KW-1185">Reference proteome</keyword>
<sequence>MSKKATKVKTPEVKEETVSGEQINEIETTLEYTSSANGDLLLANTTGIAVLPDGKIYRVDTKTQESTTLGTLRMENYRLSNLVQEIENYTRGGYGFLSSKTELRDEKLYKVVDNDQYQIWMDESSIVDLSVNASDSPWCGFPRKDSGQKATLYVLNSRVAAKDLDTDFSQSCPHSVVINMDLETTTLVSSVVGSTLDRNRMKTRSIKNSNILLKHGGLNADHIENADLLACSGNIKGSIRDSELERCYFNTSNYSSISGCRLDNVNISARSFSLGKHTEKGYWARMPMKDFHFHDDSVDLEINRAFEQGKTGAGLGRFEILFFPVRKDNKIQILLQSQSSNEEYITPTTYIDLDESRMSIREKVTAILFPKKAKKRDEDGLHNRAMRNSIEASIIDEAVGVLHGRVSLINQSRLMATI</sequence>
<dbReference type="OrthoDB" id="29877at10239"/>
<dbReference type="EMBL" id="AP017972">
    <property type="protein sequence ID" value="BAW98245.1"/>
    <property type="molecule type" value="Genomic_DNA"/>
</dbReference>
<reference evidence="1 2" key="1">
    <citation type="submission" date="2017-01" db="EMBL/GenBank/DDBJ databases">
        <title>Complete Genome Sequence of Vibrio Parahaemolyticus Bacteriophage pTD1.</title>
        <authorList>
            <person name="Midorikawa Y."/>
            <person name="Sano M."/>
        </authorList>
    </citation>
    <scope>NUCLEOTIDE SEQUENCE [LARGE SCALE GENOMIC DNA]</scope>
    <source>
        <strain evidence="1">PTD1</strain>
    </source>
</reference>
<evidence type="ECO:0000313" key="1">
    <source>
        <dbReference type="EMBL" id="BAW98245.1"/>
    </source>
</evidence>